<dbReference type="Proteomes" id="UP000749559">
    <property type="component" value="Unassembled WGS sequence"/>
</dbReference>
<keyword evidence="2" id="KW-1185">Reference proteome</keyword>
<evidence type="ECO:0000313" key="1">
    <source>
        <dbReference type="EMBL" id="CAH1794502.1"/>
    </source>
</evidence>
<protein>
    <submittedName>
        <fullName evidence="1">Uncharacterized protein</fullName>
    </submittedName>
</protein>
<dbReference type="OrthoDB" id="1028014at2759"/>
<dbReference type="AlphaFoldDB" id="A0A8J1U8M8"/>
<accession>A0A8J1U8M8</accession>
<proteinExistence type="predicted"/>
<evidence type="ECO:0000313" key="2">
    <source>
        <dbReference type="Proteomes" id="UP000749559"/>
    </source>
</evidence>
<name>A0A8J1U8M8_OWEFU</name>
<organism evidence="1 2">
    <name type="scientific">Owenia fusiformis</name>
    <name type="common">Polychaete worm</name>
    <dbReference type="NCBI Taxonomy" id="6347"/>
    <lineage>
        <taxon>Eukaryota</taxon>
        <taxon>Metazoa</taxon>
        <taxon>Spiralia</taxon>
        <taxon>Lophotrochozoa</taxon>
        <taxon>Annelida</taxon>
        <taxon>Polychaeta</taxon>
        <taxon>Sedentaria</taxon>
        <taxon>Canalipalpata</taxon>
        <taxon>Sabellida</taxon>
        <taxon>Oweniida</taxon>
        <taxon>Oweniidae</taxon>
        <taxon>Owenia</taxon>
    </lineage>
</organism>
<comment type="caution">
    <text evidence="1">The sequence shown here is derived from an EMBL/GenBank/DDBJ whole genome shotgun (WGS) entry which is preliminary data.</text>
</comment>
<reference evidence="1" key="1">
    <citation type="submission" date="2022-03" db="EMBL/GenBank/DDBJ databases">
        <authorList>
            <person name="Martin C."/>
        </authorList>
    </citation>
    <scope>NUCLEOTIDE SEQUENCE</scope>
</reference>
<sequence length="157" mass="17656">MAEAIEVTTLRDEKEGDLFLEIVASEETLQNLGEFTSYLLKVLKQIPIVHKTVADTAQDTGIAMEEMECDMMLLIQSIPKDTWLSIGNNADSTTAINSSVKRVFIQPGFVKLIMQNIWSRAFVTDQLLLNGCTLLASYITIVSDKNYVTEKWCMKTQ</sequence>
<gene>
    <name evidence="1" type="ORF">OFUS_LOCUS19184</name>
</gene>
<dbReference type="EMBL" id="CAIIXF020000009">
    <property type="protein sequence ID" value="CAH1794502.1"/>
    <property type="molecule type" value="Genomic_DNA"/>
</dbReference>